<name>A0ACB7PSN1_9PEZI</name>
<keyword evidence="2" id="KW-1185">Reference proteome</keyword>
<dbReference type="Proteomes" id="UP000724584">
    <property type="component" value="Unassembled WGS sequence"/>
</dbReference>
<dbReference type="EMBL" id="JAGIZQ010000001">
    <property type="protein sequence ID" value="KAH6650636.1"/>
    <property type="molecule type" value="Genomic_DNA"/>
</dbReference>
<evidence type="ECO:0000313" key="2">
    <source>
        <dbReference type="Proteomes" id="UP000724584"/>
    </source>
</evidence>
<gene>
    <name evidence="1" type="ORF">F5144DRAFT_479077</name>
</gene>
<organism evidence="1 2">
    <name type="scientific">Chaetomium tenue</name>
    <dbReference type="NCBI Taxonomy" id="1854479"/>
    <lineage>
        <taxon>Eukaryota</taxon>
        <taxon>Fungi</taxon>
        <taxon>Dikarya</taxon>
        <taxon>Ascomycota</taxon>
        <taxon>Pezizomycotina</taxon>
        <taxon>Sordariomycetes</taxon>
        <taxon>Sordariomycetidae</taxon>
        <taxon>Sordariales</taxon>
        <taxon>Chaetomiaceae</taxon>
        <taxon>Chaetomium</taxon>
    </lineage>
</organism>
<sequence>MSQTEANPAQTAAAAAESTTPFPPPTILTLSKCTLRNLHPADAAAIQAACDSPAMAKYMSYRFRSPYTMEDAHNWIAFASTFKAPGSDVVPSLAICDPVTNVPIGGVGIKTKTDVEEFCFEVGYWTEEKVWGKGIMTEALRAYSKWVFEMYPKANRLEGIVFEGNDGSGKVLERAGYVYEGTRRKAGTKNGWVFDIATYGLLREECNW</sequence>
<evidence type="ECO:0000313" key="1">
    <source>
        <dbReference type="EMBL" id="KAH6650636.1"/>
    </source>
</evidence>
<proteinExistence type="predicted"/>
<protein>
    <submittedName>
        <fullName evidence="1">Acyl-CoA N-acyltransferase</fullName>
    </submittedName>
</protein>
<reference evidence="1 2" key="1">
    <citation type="journal article" date="2021" name="Nat. Commun.">
        <title>Genetic determinants of endophytism in the Arabidopsis root mycobiome.</title>
        <authorList>
            <person name="Mesny F."/>
            <person name="Miyauchi S."/>
            <person name="Thiergart T."/>
            <person name="Pickel B."/>
            <person name="Atanasova L."/>
            <person name="Karlsson M."/>
            <person name="Huettel B."/>
            <person name="Barry K.W."/>
            <person name="Haridas S."/>
            <person name="Chen C."/>
            <person name="Bauer D."/>
            <person name="Andreopoulos W."/>
            <person name="Pangilinan J."/>
            <person name="LaButti K."/>
            <person name="Riley R."/>
            <person name="Lipzen A."/>
            <person name="Clum A."/>
            <person name="Drula E."/>
            <person name="Henrissat B."/>
            <person name="Kohler A."/>
            <person name="Grigoriev I.V."/>
            <person name="Martin F.M."/>
            <person name="Hacquard S."/>
        </authorList>
    </citation>
    <scope>NUCLEOTIDE SEQUENCE [LARGE SCALE GENOMIC DNA]</scope>
    <source>
        <strain evidence="1 2">MPI-SDFR-AT-0079</strain>
    </source>
</reference>
<comment type="caution">
    <text evidence="1">The sequence shown here is derived from an EMBL/GenBank/DDBJ whole genome shotgun (WGS) entry which is preliminary data.</text>
</comment>
<accession>A0ACB7PSN1</accession>